<protein>
    <submittedName>
        <fullName evidence="1">Uncharacterized protein</fullName>
    </submittedName>
</protein>
<comment type="caution">
    <text evidence="1">The sequence shown here is derived from an EMBL/GenBank/DDBJ whole genome shotgun (WGS) entry which is preliminary data.</text>
</comment>
<evidence type="ECO:0000313" key="2">
    <source>
        <dbReference type="Proteomes" id="UP001195483"/>
    </source>
</evidence>
<reference evidence="1" key="1">
    <citation type="journal article" date="2021" name="Genome Biol. Evol.">
        <title>A High-Quality Reference Genome for a Parasitic Bivalve with Doubly Uniparental Inheritance (Bivalvia: Unionida).</title>
        <authorList>
            <person name="Smith C.H."/>
        </authorList>
    </citation>
    <scope>NUCLEOTIDE SEQUENCE</scope>
    <source>
        <strain evidence="1">CHS0354</strain>
    </source>
</reference>
<reference evidence="1" key="2">
    <citation type="journal article" date="2021" name="Genome Biol. Evol.">
        <title>Developing a high-quality reference genome for a parasitic bivalve with doubly uniparental inheritance (Bivalvia: Unionida).</title>
        <authorList>
            <person name="Smith C.H."/>
        </authorList>
    </citation>
    <scope>NUCLEOTIDE SEQUENCE</scope>
    <source>
        <strain evidence="1">CHS0354</strain>
        <tissue evidence="1">Mantle</tissue>
    </source>
</reference>
<reference evidence="1" key="3">
    <citation type="submission" date="2023-05" db="EMBL/GenBank/DDBJ databases">
        <authorList>
            <person name="Smith C.H."/>
        </authorList>
    </citation>
    <scope>NUCLEOTIDE SEQUENCE</scope>
    <source>
        <strain evidence="1">CHS0354</strain>
        <tissue evidence="1">Mantle</tissue>
    </source>
</reference>
<sequence length="101" mass="11847">MKQEPMKIGEDNASIQISSHIPQANKIQSYHGSQNNTQFLRVLMISELFKVHIIQTPPNQHHQECEHMIMLNILIHQETKRRMEQNFMPPDYLPPFLSPSD</sequence>
<dbReference type="EMBL" id="JAEAOA010002361">
    <property type="protein sequence ID" value="KAK3576126.1"/>
    <property type="molecule type" value="Genomic_DNA"/>
</dbReference>
<dbReference type="AlphaFoldDB" id="A0AAE0RMI8"/>
<organism evidence="1 2">
    <name type="scientific">Potamilus streckersoni</name>
    <dbReference type="NCBI Taxonomy" id="2493646"/>
    <lineage>
        <taxon>Eukaryota</taxon>
        <taxon>Metazoa</taxon>
        <taxon>Spiralia</taxon>
        <taxon>Lophotrochozoa</taxon>
        <taxon>Mollusca</taxon>
        <taxon>Bivalvia</taxon>
        <taxon>Autobranchia</taxon>
        <taxon>Heteroconchia</taxon>
        <taxon>Palaeoheterodonta</taxon>
        <taxon>Unionida</taxon>
        <taxon>Unionoidea</taxon>
        <taxon>Unionidae</taxon>
        <taxon>Ambleminae</taxon>
        <taxon>Lampsilini</taxon>
        <taxon>Potamilus</taxon>
    </lineage>
</organism>
<keyword evidence="2" id="KW-1185">Reference proteome</keyword>
<evidence type="ECO:0000313" key="1">
    <source>
        <dbReference type="EMBL" id="KAK3576126.1"/>
    </source>
</evidence>
<gene>
    <name evidence="1" type="ORF">CHS0354_043095</name>
</gene>
<dbReference type="Proteomes" id="UP001195483">
    <property type="component" value="Unassembled WGS sequence"/>
</dbReference>
<proteinExistence type="predicted"/>
<name>A0AAE0RMI8_9BIVA</name>
<accession>A0AAE0RMI8</accession>